<comment type="caution">
    <text evidence="2">The sequence shown here is derived from an EMBL/GenBank/DDBJ whole genome shotgun (WGS) entry which is preliminary data.</text>
</comment>
<dbReference type="OMA" id="PQTAWLN"/>
<protein>
    <recommendedName>
        <fullName evidence="1">NAD-dependent epimerase/dehydratase domain-containing protein</fullName>
    </recommendedName>
</protein>
<dbReference type="SUPFAM" id="SSF51735">
    <property type="entry name" value="NAD(P)-binding Rossmann-fold domains"/>
    <property type="match status" value="1"/>
</dbReference>
<dbReference type="PANTHER" id="PTHR43245">
    <property type="entry name" value="BIFUNCTIONAL POLYMYXIN RESISTANCE PROTEIN ARNA"/>
    <property type="match status" value="1"/>
</dbReference>
<accession>A0A5A8C571</accession>
<dbReference type="InterPro" id="IPR050177">
    <property type="entry name" value="Lipid_A_modif_metabolic_enz"/>
</dbReference>
<organism evidence="2 3">
    <name type="scientific">Cafeteria roenbergensis</name>
    <name type="common">Marine flagellate</name>
    <dbReference type="NCBI Taxonomy" id="33653"/>
    <lineage>
        <taxon>Eukaryota</taxon>
        <taxon>Sar</taxon>
        <taxon>Stramenopiles</taxon>
        <taxon>Bigyra</taxon>
        <taxon>Opalozoa</taxon>
        <taxon>Bicosoecida</taxon>
        <taxon>Cafeteriaceae</taxon>
        <taxon>Cafeteria</taxon>
    </lineage>
</organism>
<dbReference type="Gene3D" id="3.40.50.720">
    <property type="entry name" value="NAD(P)-binding Rossmann-like Domain"/>
    <property type="match status" value="1"/>
</dbReference>
<evidence type="ECO:0000313" key="2">
    <source>
        <dbReference type="EMBL" id="KAA0148173.1"/>
    </source>
</evidence>
<proteinExistence type="predicted"/>
<dbReference type="PANTHER" id="PTHR43245:SF11">
    <property type="entry name" value="LD23561P"/>
    <property type="match status" value="1"/>
</dbReference>
<dbReference type="InterPro" id="IPR001509">
    <property type="entry name" value="Epimerase_deHydtase"/>
</dbReference>
<dbReference type="AlphaFoldDB" id="A0A5A8C571"/>
<reference evidence="2 3" key="1">
    <citation type="submission" date="2019-07" db="EMBL/GenBank/DDBJ databases">
        <title>Genomes of Cafeteria roenbergensis.</title>
        <authorList>
            <person name="Fischer M.G."/>
            <person name="Hackl T."/>
            <person name="Roman M."/>
        </authorList>
    </citation>
    <scope>NUCLEOTIDE SEQUENCE [LARGE SCALE GENOMIC DNA]</scope>
    <source>
        <strain evidence="2 3">BVI</strain>
    </source>
</reference>
<dbReference type="InterPro" id="IPR036291">
    <property type="entry name" value="NAD(P)-bd_dom_sf"/>
</dbReference>
<dbReference type="EMBL" id="VLTN01000056">
    <property type="protein sequence ID" value="KAA0148173.1"/>
    <property type="molecule type" value="Genomic_DNA"/>
</dbReference>
<keyword evidence="3" id="KW-1185">Reference proteome</keyword>
<dbReference type="Pfam" id="PF01370">
    <property type="entry name" value="Epimerase"/>
    <property type="match status" value="1"/>
</dbReference>
<evidence type="ECO:0000259" key="1">
    <source>
        <dbReference type="Pfam" id="PF01370"/>
    </source>
</evidence>
<evidence type="ECO:0000313" key="3">
    <source>
        <dbReference type="Proteomes" id="UP000323011"/>
    </source>
</evidence>
<name>A0A5A8C571_CAFRO</name>
<sequence>MAAAAGASSAEKPSVLVLGGMGMIGRNLVKYLVDNKLAGFVRVVDKRVARFADMSADHQAAMDGTDEVPVETMQLDLATEDGAEAAFLTEDDTPMDIVFNLAAETASGRDAARYAQGAEVARLAAKAAVASGAKRFVHVSTAAVYKANKTPANESGPIAPWTKVAEAALAAEEAVRAVADLPLVIARPSTVYGPGDERGLMPRCVCALAYVGGTEPMKFLWDGSLRLDTVHAFDVCRGLWHMAARATPAAGEGAPVYNLSSPEATDQAAIAAVLKEVFSIETGFHGSVVSNIARVRMDDAVADANDSHMAPWLAALKAAGIRHSPLSPFIHKELLFANHLAVDGSRIEKELGFKYRVPALGAPAVKDMVARAVAQGIFPAAAQGHDLGLGANPAK</sequence>
<dbReference type="Proteomes" id="UP000323011">
    <property type="component" value="Unassembled WGS sequence"/>
</dbReference>
<gene>
    <name evidence="2" type="ORF">FNF29_06832</name>
</gene>
<feature type="domain" description="NAD-dependent epimerase/dehydratase" evidence="1">
    <location>
        <begin position="15"/>
        <end position="247"/>
    </location>
</feature>